<feature type="region of interest" description="Disordered" evidence="1">
    <location>
        <begin position="273"/>
        <end position="292"/>
    </location>
</feature>
<dbReference type="GO" id="GO:0016853">
    <property type="term" value="F:isomerase activity"/>
    <property type="evidence" value="ECO:0007669"/>
    <property type="project" value="UniProtKB-KW"/>
</dbReference>
<protein>
    <submittedName>
        <fullName evidence="5">N-(5'-phosphoribosyl)anthranilate isomerase</fullName>
    </submittedName>
</protein>
<keyword evidence="2" id="KW-1133">Transmembrane helix</keyword>
<dbReference type="SMART" id="SM00473">
    <property type="entry name" value="PAN_AP"/>
    <property type="match status" value="1"/>
</dbReference>
<dbReference type="PANTHER" id="PTHR47327:SF8">
    <property type="entry name" value="FI17836P1"/>
    <property type="match status" value="1"/>
</dbReference>
<name>A0A0A1WSF6_ZEUCU</name>
<dbReference type="InterPro" id="IPR052774">
    <property type="entry name" value="Celegans_DevNeuronal_Protein"/>
</dbReference>
<organism evidence="5">
    <name type="scientific">Zeugodacus cucurbitae</name>
    <name type="common">Melon fruit fly</name>
    <name type="synonym">Bactrocera cucurbitae</name>
    <dbReference type="NCBI Taxonomy" id="28588"/>
    <lineage>
        <taxon>Eukaryota</taxon>
        <taxon>Metazoa</taxon>
        <taxon>Ecdysozoa</taxon>
        <taxon>Arthropoda</taxon>
        <taxon>Hexapoda</taxon>
        <taxon>Insecta</taxon>
        <taxon>Pterygota</taxon>
        <taxon>Neoptera</taxon>
        <taxon>Endopterygota</taxon>
        <taxon>Diptera</taxon>
        <taxon>Brachycera</taxon>
        <taxon>Muscomorpha</taxon>
        <taxon>Tephritoidea</taxon>
        <taxon>Tephritidae</taxon>
        <taxon>Zeugodacus</taxon>
        <taxon>Zeugodacus</taxon>
    </lineage>
</organism>
<evidence type="ECO:0000256" key="2">
    <source>
        <dbReference type="SAM" id="Phobius"/>
    </source>
</evidence>
<evidence type="ECO:0000259" key="4">
    <source>
        <dbReference type="PROSITE" id="PS51034"/>
    </source>
</evidence>
<dbReference type="Pfam" id="PF25057">
    <property type="entry name" value="CUT_N"/>
    <property type="match status" value="1"/>
</dbReference>
<keyword evidence="5" id="KW-0413">Isomerase</keyword>
<feature type="domain" description="Apple" evidence="3">
    <location>
        <begin position="213"/>
        <end position="332"/>
    </location>
</feature>
<dbReference type="PROSITE" id="PS51034">
    <property type="entry name" value="ZP_2"/>
    <property type="match status" value="1"/>
</dbReference>
<dbReference type="EMBL" id="GBXI01012852">
    <property type="protein sequence ID" value="JAD01440.1"/>
    <property type="molecule type" value="Transcribed_RNA"/>
</dbReference>
<sequence>MHVYTHTNKQTIRHTYSGCAAQMTVSTEMPKSSTPPPAAPAAQLRLSICSQRQPFKRLLATVLLLCCLQLLHINCHALLLKCPLYQMRLQKIVGFRPPLEYLTAQNLIYSPAYNFKDRNRHRRESYSIIGATDGQSHELAIASETASAICWRLCNEDSDCIAYVHLLDSNECYGYSYIERQPRYQAIANELPLVADAEAVFYEKTCLKVPEVCKQRKWTLTKIPGTSLVFQGKKTIATLVTRRECAERCLFESEFKCLSASFAPSYRNNRERFSQHVPPEQHASNNQQQQQYQQQSQHNTLGRCILSDKDKMIQPDAFRAAPYDEEYMENQCYERPIENDNCSYELYANSSFIYAEAKYLGLTQKECQAYCSHETKFYCQGVSFYFEHDLSNSECLLHSEDIISMGPRSLKLREKSVYMRRVKCLDVQVLCTQDEMAIKYTPKDWFHGKMYVSMHSKHCMAQGNGTRSTVLRLPIGTEVKENRCGILRAYEVTKAYQRIFISALVVIQNNPNVQTQGDRLIKVGCIMSNSTMRKDGHNEGRSDEDEVEGEDVPNAIALESSLEFAQHMLPNEGSLLFNSTDVPLLPKVTLQIVDLSHQHETNDVQIGQNLELQIIAEYSPHQQQLVNYALPPLPDFRATSLFAKTQDNQNFVKLIDERGCPIDVTVFPALERVRSTTQNKLRARFHAFKFAGSSLVNFDVKIRFCMQHCPEDNCYRYDSNEERENFSNTPNNRVRRRRQVQARAPPPPPQAQEPQTPLSTRFQVQNPVYVSTVMDVAEDQLEQMNLTRDMNEKNMSMQDLGVLPLNYNLHVRGPDQVNSNSFIYGERGILLIAGIDHMQLDNFCLNQSLLIALLIFWLIFQVALMFSCCYVIQKYKRLAMMDDEHRKIKESLDYLESRRVHWADQGGYTL</sequence>
<dbReference type="InterPro" id="IPR003609">
    <property type="entry name" value="Pan_app"/>
</dbReference>
<reference evidence="5" key="2">
    <citation type="journal article" date="2015" name="Gigascience">
        <title>Reconstructing a comprehensive transcriptome assembly of a white-pupal translocated strain of the pest fruit fly Bactrocera cucurbitae.</title>
        <authorList>
            <person name="Sim S.B."/>
            <person name="Calla B."/>
            <person name="Hall B."/>
            <person name="DeRego T."/>
            <person name="Geib S.M."/>
        </authorList>
    </citation>
    <scope>NUCLEOTIDE SEQUENCE</scope>
</reference>
<dbReference type="SUPFAM" id="SSF57414">
    <property type="entry name" value="Hairpin loop containing domain-like"/>
    <property type="match status" value="1"/>
</dbReference>
<dbReference type="PROSITE" id="PS50948">
    <property type="entry name" value="PAN"/>
    <property type="match status" value="2"/>
</dbReference>
<feature type="domain" description="Apple" evidence="3">
    <location>
        <begin position="342"/>
        <end position="424"/>
    </location>
</feature>
<keyword evidence="2" id="KW-0812">Transmembrane</keyword>
<gene>
    <name evidence="5" type="primary">trpF_0</name>
    <name evidence="5" type="ORF">g.19535</name>
</gene>
<feature type="region of interest" description="Disordered" evidence="1">
    <location>
        <begin position="721"/>
        <end position="757"/>
    </location>
</feature>
<dbReference type="GO" id="GO:0009653">
    <property type="term" value="P:anatomical structure morphogenesis"/>
    <property type="evidence" value="ECO:0007669"/>
    <property type="project" value="TreeGrafter"/>
</dbReference>
<dbReference type="CDD" id="cd01099">
    <property type="entry name" value="PAN_AP_HGF"/>
    <property type="match status" value="1"/>
</dbReference>
<dbReference type="PANTHER" id="PTHR47327">
    <property type="entry name" value="FI18240P1-RELATED"/>
    <property type="match status" value="1"/>
</dbReference>
<evidence type="ECO:0000259" key="3">
    <source>
        <dbReference type="PROSITE" id="PS50948"/>
    </source>
</evidence>
<feature type="transmembrane region" description="Helical" evidence="2">
    <location>
        <begin position="849"/>
        <end position="872"/>
    </location>
</feature>
<accession>A0A0A1WSF6</accession>
<dbReference type="Gene3D" id="3.50.4.10">
    <property type="entry name" value="Hepatocyte Growth Factor"/>
    <property type="match status" value="2"/>
</dbReference>
<dbReference type="Pfam" id="PF00024">
    <property type="entry name" value="PAN_1"/>
    <property type="match status" value="2"/>
</dbReference>
<evidence type="ECO:0000256" key="1">
    <source>
        <dbReference type="SAM" id="MobiDB-lite"/>
    </source>
</evidence>
<feature type="domain" description="ZP" evidence="4">
    <location>
        <begin position="430"/>
        <end position="721"/>
    </location>
</feature>
<reference evidence="5" key="1">
    <citation type="submission" date="2014-11" db="EMBL/GenBank/DDBJ databases">
        <authorList>
            <person name="Geib S."/>
        </authorList>
    </citation>
    <scope>NUCLEOTIDE SEQUENCE</scope>
</reference>
<dbReference type="SMART" id="SM00241">
    <property type="entry name" value="ZP"/>
    <property type="match status" value="1"/>
</dbReference>
<keyword evidence="2" id="KW-0472">Membrane</keyword>
<dbReference type="AlphaFoldDB" id="A0A0A1WSF6"/>
<dbReference type="InterPro" id="IPR001507">
    <property type="entry name" value="ZP_dom"/>
</dbReference>
<proteinExistence type="predicted"/>
<dbReference type="InterPro" id="IPR056953">
    <property type="entry name" value="CUT_N"/>
</dbReference>
<evidence type="ECO:0000313" key="5">
    <source>
        <dbReference type="EMBL" id="JAD01440.1"/>
    </source>
</evidence>
<feature type="transmembrane region" description="Helical" evidence="2">
    <location>
        <begin position="58"/>
        <end position="80"/>
    </location>
</feature>